<dbReference type="GO" id="GO:0009252">
    <property type="term" value="P:peptidoglycan biosynthetic process"/>
    <property type="evidence" value="ECO:0007669"/>
    <property type="project" value="UniProtKB-UniPathway"/>
</dbReference>
<gene>
    <name evidence="9" type="ORF">C8N44_101102</name>
</gene>
<evidence type="ECO:0000256" key="5">
    <source>
        <dbReference type="ARBA" id="ARBA00022984"/>
    </source>
</evidence>
<comment type="similarity">
    <text evidence="2">Belongs to the YkuD family.</text>
</comment>
<keyword evidence="3" id="KW-0808">Transferase</keyword>
<dbReference type="GO" id="GO:0016740">
    <property type="term" value="F:transferase activity"/>
    <property type="evidence" value="ECO:0007669"/>
    <property type="project" value="UniProtKB-KW"/>
</dbReference>
<dbReference type="PROSITE" id="PS52029">
    <property type="entry name" value="LD_TPASE"/>
    <property type="match status" value="1"/>
</dbReference>
<feature type="domain" description="L,D-TPase catalytic" evidence="8">
    <location>
        <begin position="1"/>
        <end position="164"/>
    </location>
</feature>
<protein>
    <submittedName>
        <fullName evidence="9">L,D-transpeptidase-like protein</fullName>
    </submittedName>
</protein>
<dbReference type="OrthoDB" id="9804204at2"/>
<sequence length="175" mass="19247">MNARDLVLTGQGVRFDGRLWPCTVGRGGVTADKREGDGATPVGAHDIVGMLYRPDRIAKPAGWAVPIRPGDLWSDDPEHEDYNLMVRAPYHASHEALRRADPLYDLVIVTDWNWPDAQPGAGSAIFLHRWRRPGYPTAGCVALDPVDLREIAARITPETRLIVPESLAGRLPRGA</sequence>
<evidence type="ECO:0000313" key="9">
    <source>
        <dbReference type="EMBL" id="PTX52812.1"/>
    </source>
</evidence>
<evidence type="ECO:0000259" key="8">
    <source>
        <dbReference type="PROSITE" id="PS52029"/>
    </source>
</evidence>
<dbReference type="Proteomes" id="UP000244069">
    <property type="component" value="Unassembled WGS sequence"/>
</dbReference>
<proteinExistence type="inferred from homology"/>
<evidence type="ECO:0000313" key="10">
    <source>
        <dbReference type="Proteomes" id="UP000244069"/>
    </source>
</evidence>
<reference evidence="9 10" key="1">
    <citation type="submission" date="2018-04" db="EMBL/GenBank/DDBJ databases">
        <title>Genomic Encyclopedia of Archaeal and Bacterial Type Strains, Phase II (KMG-II): from individual species to whole genera.</title>
        <authorList>
            <person name="Goeker M."/>
        </authorList>
    </citation>
    <scope>NUCLEOTIDE SEQUENCE [LARGE SCALE GENOMIC DNA]</scope>
    <source>
        <strain evidence="9 10">DSM 29329</strain>
    </source>
</reference>
<dbReference type="UniPathway" id="UPA00219"/>
<dbReference type="PANTHER" id="PTHR38589:SF1">
    <property type="entry name" value="BLR0621 PROTEIN"/>
    <property type="match status" value="1"/>
</dbReference>
<dbReference type="AlphaFoldDB" id="A0A2T6B9V2"/>
<evidence type="ECO:0000256" key="7">
    <source>
        <dbReference type="PROSITE-ProRule" id="PRU01373"/>
    </source>
</evidence>
<dbReference type="PANTHER" id="PTHR38589">
    <property type="entry name" value="BLR0621 PROTEIN"/>
    <property type="match status" value="1"/>
</dbReference>
<dbReference type="RefSeq" id="WP_107974199.1">
    <property type="nucleotide sequence ID" value="NZ_BMEZ01000001.1"/>
</dbReference>
<dbReference type="SUPFAM" id="SSF141523">
    <property type="entry name" value="L,D-transpeptidase catalytic domain-like"/>
    <property type="match status" value="1"/>
</dbReference>
<keyword evidence="4 7" id="KW-0133">Cell shape</keyword>
<keyword evidence="5 7" id="KW-0573">Peptidoglycan synthesis</keyword>
<keyword evidence="10" id="KW-1185">Reference proteome</keyword>
<name>A0A2T6B9V2_9RHOB</name>
<evidence type="ECO:0000256" key="3">
    <source>
        <dbReference type="ARBA" id="ARBA00022679"/>
    </source>
</evidence>
<dbReference type="GO" id="GO:0071555">
    <property type="term" value="P:cell wall organization"/>
    <property type="evidence" value="ECO:0007669"/>
    <property type="project" value="UniProtKB-UniRule"/>
</dbReference>
<organism evidence="9 10">
    <name type="scientific">Allosediminivita pacifica</name>
    <dbReference type="NCBI Taxonomy" id="1267769"/>
    <lineage>
        <taxon>Bacteria</taxon>
        <taxon>Pseudomonadati</taxon>
        <taxon>Pseudomonadota</taxon>
        <taxon>Alphaproteobacteria</taxon>
        <taxon>Rhodobacterales</taxon>
        <taxon>Paracoccaceae</taxon>
        <taxon>Allosediminivita</taxon>
    </lineage>
</organism>
<feature type="active site" description="Proton donor/acceptor" evidence="7">
    <location>
        <position position="128"/>
    </location>
</feature>
<dbReference type="EMBL" id="QBKN01000001">
    <property type="protein sequence ID" value="PTX52812.1"/>
    <property type="molecule type" value="Genomic_DNA"/>
</dbReference>
<accession>A0A2T6B9V2</accession>
<feature type="active site" description="Nucleophile" evidence="7">
    <location>
        <position position="140"/>
    </location>
</feature>
<dbReference type="Pfam" id="PF03734">
    <property type="entry name" value="YkuD"/>
    <property type="match status" value="1"/>
</dbReference>
<keyword evidence="6 7" id="KW-0961">Cell wall biogenesis/degradation</keyword>
<dbReference type="InterPro" id="IPR038063">
    <property type="entry name" value="Transpep_catalytic_dom"/>
</dbReference>
<evidence type="ECO:0000256" key="1">
    <source>
        <dbReference type="ARBA" id="ARBA00004752"/>
    </source>
</evidence>
<dbReference type="GO" id="GO:0008360">
    <property type="term" value="P:regulation of cell shape"/>
    <property type="evidence" value="ECO:0007669"/>
    <property type="project" value="UniProtKB-UniRule"/>
</dbReference>
<comment type="caution">
    <text evidence="9">The sequence shown here is derived from an EMBL/GenBank/DDBJ whole genome shotgun (WGS) entry which is preliminary data.</text>
</comment>
<evidence type="ECO:0000256" key="6">
    <source>
        <dbReference type="ARBA" id="ARBA00023316"/>
    </source>
</evidence>
<evidence type="ECO:0000256" key="4">
    <source>
        <dbReference type="ARBA" id="ARBA00022960"/>
    </source>
</evidence>
<dbReference type="InterPro" id="IPR005490">
    <property type="entry name" value="LD_TPept_cat_dom"/>
</dbReference>
<evidence type="ECO:0000256" key="2">
    <source>
        <dbReference type="ARBA" id="ARBA00005992"/>
    </source>
</evidence>
<dbReference type="GO" id="GO:0004180">
    <property type="term" value="F:carboxypeptidase activity"/>
    <property type="evidence" value="ECO:0007669"/>
    <property type="project" value="UniProtKB-ARBA"/>
</dbReference>
<comment type="pathway">
    <text evidence="1 7">Cell wall biogenesis; peptidoglycan biosynthesis.</text>
</comment>